<dbReference type="AlphaFoldDB" id="A0A0L6VN47"/>
<dbReference type="EMBL" id="LAVV01004309">
    <property type="protein sequence ID" value="KNZ61535.1"/>
    <property type="molecule type" value="Genomic_DNA"/>
</dbReference>
<evidence type="ECO:0000313" key="3">
    <source>
        <dbReference type="EMBL" id="KNZ61535.1"/>
    </source>
</evidence>
<dbReference type="Proteomes" id="UP000037035">
    <property type="component" value="Unassembled WGS sequence"/>
</dbReference>
<protein>
    <submittedName>
        <fullName evidence="3">Uncharacterized protein</fullName>
    </submittedName>
</protein>
<sequence length="350" mass="37445">MTRKKLKTRMSETEGSLIFLGGASDTSIMSIESEQKLLSKNNHRPTRLSQKVMGLNLKMWPGFLILFKICTIFTLSSLDLYFSVTNCTDYLIISITSDGGSNRCYSVQHGCPLPWCSLNFHLFHAWRFFWEGLIPVCNLSRKIQPAAVAAGKGQAGHGGRQVAVAVGGWRQAIASCGVQRRAAAASGQQKSASSCGSSGSGRSGLGGRRVQGGGRGRGGVWWASARARKAAAVAAGLEKNRVRGWLRQQGGSRGKGGGVAGSSWARGSGWLSGGCCCGLGADSGWASGGGHRQGGRRETREKRGRWPASAAEKCERQQRQVAKMESSKQEGRVLAEDNHPCKVPRGFTRS</sequence>
<reference evidence="3 4" key="1">
    <citation type="submission" date="2015-08" db="EMBL/GenBank/DDBJ databases">
        <title>Next Generation Sequencing and Analysis of the Genome of Puccinia sorghi L Schw, the Causal Agent of Maize Common Rust.</title>
        <authorList>
            <person name="Rochi L."/>
            <person name="Burguener G."/>
            <person name="Darino M."/>
            <person name="Turjanski A."/>
            <person name="Kreff E."/>
            <person name="Dieguez M.J."/>
            <person name="Sacco F."/>
        </authorList>
    </citation>
    <scope>NUCLEOTIDE SEQUENCE [LARGE SCALE GENOMIC DNA]</scope>
    <source>
        <strain evidence="3 4">RO10H11247</strain>
    </source>
</reference>
<feature type="compositionally biased region" description="Basic and acidic residues" evidence="1">
    <location>
        <begin position="325"/>
        <end position="340"/>
    </location>
</feature>
<gene>
    <name evidence="3" type="ORF">VP01_1387g2</name>
</gene>
<keyword evidence="2" id="KW-1133">Transmembrane helix</keyword>
<name>A0A0L6VN47_9BASI</name>
<keyword evidence="2" id="KW-0472">Membrane</keyword>
<feature type="compositionally biased region" description="Gly residues" evidence="1">
    <location>
        <begin position="198"/>
        <end position="217"/>
    </location>
</feature>
<keyword evidence="4" id="KW-1185">Reference proteome</keyword>
<feature type="transmembrane region" description="Helical" evidence="2">
    <location>
        <begin position="63"/>
        <end position="84"/>
    </location>
</feature>
<evidence type="ECO:0000313" key="4">
    <source>
        <dbReference type="Proteomes" id="UP000037035"/>
    </source>
</evidence>
<evidence type="ECO:0000256" key="2">
    <source>
        <dbReference type="SAM" id="Phobius"/>
    </source>
</evidence>
<evidence type="ECO:0000256" key="1">
    <source>
        <dbReference type="SAM" id="MobiDB-lite"/>
    </source>
</evidence>
<proteinExistence type="predicted"/>
<dbReference type="VEuPathDB" id="FungiDB:VP01_1387g2"/>
<organism evidence="3 4">
    <name type="scientific">Puccinia sorghi</name>
    <dbReference type="NCBI Taxonomy" id="27349"/>
    <lineage>
        <taxon>Eukaryota</taxon>
        <taxon>Fungi</taxon>
        <taxon>Dikarya</taxon>
        <taxon>Basidiomycota</taxon>
        <taxon>Pucciniomycotina</taxon>
        <taxon>Pucciniomycetes</taxon>
        <taxon>Pucciniales</taxon>
        <taxon>Pucciniaceae</taxon>
        <taxon>Puccinia</taxon>
    </lineage>
</organism>
<accession>A0A0L6VN47</accession>
<keyword evidence="2" id="KW-0812">Transmembrane</keyword>
<feature type="region of interest" description="Disordered" evidence="1">
    <location>
        <begin position="189"/>
        <end position="217"/>
    </location>
</feature>
<feature type="region of interest" description="Disordered" evidence="1">
    <location>
        <begin position="286"/>
        <end position="350"/>
    </location>
</feature>
<comment type="caution">
    <text evidence="3">The sequence shown here is derived from an EMBL/GenBank/DDBJ whole genome shotgun (WGS) entry which is preliminary data.</text>
</comment>